<dbReference type="Gene3D" id="3.30.300.30">
    <property type="match status" value="2"/>
</dbReference>
<evidence type="ECO:0000313" key="6">
    <source>
        <dbReference type="Proteomes" id="UP001595701"/>
    </source>
</evidence>
<dbReference type="Gene3D" id="3.30.559.30">
    <property type="entry name" value="Nonribosomal peptide synthetase, condensation domain"/>
    <property type="match status" value="2"/>
</dbReference>
<dbReference type="InterPro" id="IPR020806">
    <property type="entry name" value="PKS_PP-bd"/>
</dbReference>
<feature type="domain" description="Carrier" evidence="4">
    <location>
        <begin position="1"/>
        <end position="61"/>
    </location>
</feature>
<dbReference type="InterPro" id="IPR029058">
    <property type="entry name" value="AB_hydrolase_fold"/>
</dbReference>
<dbReference type="PROSITE" id="PS00455">
    <property type="entry name" value="AMP_BINDING"/>
    <property type="match status" value="2"/>
</dbReference>
<evidence type="ECO:0000256" key="3">
    <source>
        <dbReference type="ARBA" id="ARBA00022553"/>
    </source>
</evidence>
<accession>A0ABV7SQG0</accession>
<evidence type="ECO:0000313" key="5">
    <source>
        <dbReference type="EMBL" id="MFC3577540.1"/>
    </source>
</evidence>
<dbReference type="Gene3D" id="3.40.50.980">
    <property type="match status" value="4"/>
</dbReference>
<reference evidence="6" key="1">
    <citation type="journal article" date="2019" name="Int. J. Syst. Evol. Microbiol.">
        <title>The Global Catalogue of Microorganisms (GCM) 10K type strain sequencing project: providing services to taxonomists for standard genome sequencing and annotation.</title>
        <authorList>
            <consortium name="The Broad Institute Genomics Platform"/>
            <consortium name="The Broad Institute Genome Sequencing Center for Infectious Disease"/>
            <person name="Wu L."/>
            <person name="Ma J."/>
        </authorList>
    </citation>
    <scope>NUCLEOTIDE SEQUENCE [LARGE SCALE GENOMIC DNA]</scope>
    <source>
        <strain evidence="6">CGMCC 4.7035</strain>
    </source>
</reference>
<keyword evidence="6" id="KW-1185">Reference proteome</keyword>
<proteinExistence type="predicted"/>
<dbReference type="Pfam" id="PF13193">
    <property type="entry name" value="AMP-binding_C"/>
    <property type="match status" value="2"/>
</dbReference>
<dbReference type="InterPro" id="IPR023213">
    <property type="entry name" value="CAT-like_dom_sf"/>
</dbReference>
<dbReference type="InterPro" id="IPR001242">
    <property type="entry name" value="Condensation_dom"/>
</dbReference>
<dbReference type="NCBIfam" id="NF003417">
    <property type="entry name" value="PRK04813.1"/>
    <property type="match status" value="2"/>
</dbReference>
<dbReference type="InterPro" id="IPR020845">
    <property type="entry name" value="AMP-binding_CS"/>
</dbReference>
<dbReference type="InterPro" id="IPR036736">
    <property type="entry name" value="ACP-like_sf"/>
</dbReference>
<keyword evidence="2" id="KW-0596">Phosphopantetheine</keyword>
<dbReference type="SUPFAM" id="SSF52777">
    <property type="entry name" value="CoA-dependent acyltransferases"/>
    <property type="match status" value="4"/>
</dbReference>
<dbReference type="NCBIfam" id="TIGR01733">
    <property type="entry name" value="AA-adenyl-dom"/>
    <property type="match status" value="2"/>
</dbReference>
<dbReference type="PANTHER" id="PTHR45527">
    <property type="entry name" value="NONRIBOSOMAL PEPTIDE SYNTHETASE"/>
    <property type="match status" value="1"/>
</dbReference>
<dbReference type="Gene3D" id="3.40.50.1820">
    <property type="entry name" value="alpha/beta hydrolase"/>
    <property type="match status" value="1"/>
</dbReference>
<comment type="cofactor">
    <cofactor evidence="1">
        <name>pantetheine 4'-phosphate</name>
        <dbReference type="ChEBI" id="CHEBI:47942"/>
    </cofactor>
</comment>
<dbReference type="SUPFAM" id="SSF47336">
    <property type="entry name" value="ACP-like"/>
    <property type="match status" value="3"/>
</dbReference>
<evidence type="ECO:0000256" key="1">
    <source>
        <dbReference type="ARBA" id="ARBA00001957"/>
    </source>
</evidence>
<dbReference type="InterPro" id="IPR006162">
    <property type="entry name" value="Ppantetheine_attach_site"/>
</dbReference>
<feature type="domain" description="Carrier" evidence="4">
    <location>
        <begin position="2132"/>
        <end position="2207"/>
    </location>
</feature>
<feature type="non-terminal residue" evidence="5">
    <location>
        <position position="1"/>
    </location>
</feature>
<dbReference type="InterPro" id="IPR045851">
    <property type="entry name" value="AMP-bd_C_sf"/>
</dbReference>
<sequence length="2222" mass="234555">EVLGLESVGVEDDFFALGGHSLLAVRLVSRVRTLLGVELSLRDLFEAPTVAGLAARLPGAGVARSALVSQVRPERLPLSFAQQRLWFLGQLDGPSPTYNIPMVLGLSGDVDSAALGAALRDVIGRHEVLRTVFSTAADGQPFQQVIGIDELDWELQQVEMAEYDLEAGVAAAVGYAFDLSSEVPVRAWLFADGSDERVLVVVVHHIAGDGWSAGPLARDVSTAYAARVAGQTPVWEPLPVQYADYALWQRELLGSESDPDSLISQQVRYWQRALAEAPQELLLPTDRPRPAVSSHRGHTVPLAISADVHARLLSVAREQGVTVFMVLQAALATLLSKLGAGEDIPIGAAIAGRTDEALDDLVGFFVNTLVMRTDLSGDPTFEQLLARVRETSLAGFEHQDVPFERLVEELAPARSLSRHPLFQVMLTVDNNADAVPDLPGLSAREVSSGMQVAKFDLDVSLSELFGTEGAPMGLLGTVTGAADLFEADSVAVMAERLMRVLEAVLADPSVPLSAVGVLDAVELDRVVYGWNDTAAVVPAGSLPELFARQVARTPDAVAVVFEGESVSYAELDARANRLARVLAGRGVGAESVVAVCLERGVDLVVALLAVLKAGAAYLPVDPELPAERVAFMLADAGVVAVLTDQTCGRVLPDGGTGSGVPVVVVDDPRMVSAVSSVSAEALDVRVPAGQLAYVIYTSGSTGTPKGVGVPHSGAVNLIWWLLDEYGLGASDRVLHKTPIGFDVSVWELFLPLVSGAVLVVARPGGHRDPAYLAGLVRDQRVTAAEFVPGMLELFLAEPATAECVSLRQVLSGGEELSAAVRDRFFAVLPGARLHNTYGPTEASVTVTSQECGPGGSGAVPMGGPMWNVRAYVLDAALRPVPAGVAGELYLAGVQLARGYVGRAGLTAGRFVADPFDTAGAGGRLYRTGDVVRWNAEGGLVFAGRADDQVKIRGFRIELGEVQAVVASHPRVAQAAVVARQDSAGDKRLVAYVVPAAGLEADPVVLREHVASRLPEYMVPSAVVVLEALPLTVNGKLDRRALPVPDFGAVAGSGRAPADVREELLCQAFAEVLGLESVGVDDDFFALGGHSLLAVRLVSRVRIMLGAELSLRALFEAPTVAGLAARLPGAGAARAALVPQARPERMPLSFTQQRLWFIGQLEGPSATYNSPETVRLSGHVDHVALDAALRDVIGRHEVLRTVFPTAADGQPFQQVIDIEDLDWELQVAKVAPADLPQQVEAAARYAFDLASEVPVRAWLFTVGPDEHVLVVVAHHIATDGWSSDPLARDVSTAYAARLEGRTPVWEPLPVQYADYTLWQRELLGSEDDPDSVISRQVAYWRQALAGAPEELALPVDRPRPAVASHRGHTMPVKIPAALHGRILNVAREQGVTAFMLLQAALAVLVSKLGAGTDIPIGSAIAGRTDEALDDLVGSFVNTLVVRTDVSGDPTFAELLARVRERSLAGFEHQDVPFERLVEELAPTRSLARHPLFQVLLTFQNNAEAVLDLPGVQVGGSGGSPVSTSSSVAKFDIDVIVGEAFDADGVPAGIDGGVTGSADLFDAGTVAVIAERWVRVLEAVTADPSVRVSRVDVLDAEERHRVLVEWNDTDTVVPEALVPEMIAAQAARTPDAVAVVADGVELSYAELDARANRVARYLIGLGIGRESVVGLCLPRGLDMIVGLLAVWKAGAAYLPIDPGYPVERVAFMLADARAAVLLGTEDVLDELPAVRAPMVALDDPQVAAAMSSTSAEALDIRVAPEQLAYVIYTSGSTGQPKGVGVTHRGLANYVASVPVRVGLTGTGRFGVLQGQVTDLGNTLVFGALSTGGTLVLAPEKVLTDPAGMAEFVAGQKIDAVKVVPSHLAALGAGAAGLEAVVPSRAVVLGGEAAPTGWVRELMAVAGKDRSVFNHYGPTETTIGVLTAHLDARTVADGALPLGRPVANTRAYVLDEQLTPVPVGVAGELYVAGAQLARGYVGRAVLTAGRFIADPFDTVGGGRLYRTGDVVRWTESGELVFVGRTDEQVKIRGFRIEPGEIEAALTAHPQVARAAVVAREDVPGDKRLVAYIVPADVEDLDDEALSGSVRQFVAARMPDHLVPSVAVVLKTLPLTANGKLDRKALPAPEFATTAGSGRGPASPREEMLCQAFAEVLGLESVGVEDDFFDLGGHSLLAVRLISRIRTLLGAEIDIRTLFDTPTVAGLAEHVDNRKSTRPALRPMRNSEES</sequence>
<protein>
    <submittedName>
        <fullName evidence="5">Amino acid adenylation domain-containing protein</fullName>
    </submittedName>
</protein>
<dbReference type="InterPro" id="IPR025110">
    <property type="entry name" value="AMP-bd_C"/>
</dbReference>
<dbReference type="CDD" id="cd19540">
    <property type="entry name" value="LCL_NRPS-like"/>
    <property type="match status" value="2"/>
</dbReference>
<dbReference type="Gene3D" id="3.30.559.10">
    <property type="entry name" value="Chloramphenicol acetyltransferase-like domain"/>
    <property type="match status" value="2"/>
</dbReference>
<dbReference type="Pfam" id="PF00550">
    <property type="entry name" value="PP-binding"/>
    <property type="match status" value="3"/>
</dbReference>
<dbReference type="InterPro" id="IPR010071">
    <property type="entry name" value="AA_adenyl_dom"/>
</dbReference>
<name>A0ABV7SQG0_9ACTN</name>
<dbReference type="Gene3D" id="2.30.38.10">
    <property type="entry name" value="Luciferase, Domain 3"/>
    <property type="match status" value="2"/>
</dbReference>
<dbReference type="PROSITE" id="PS00012">
    <property type="entry name" value="PHOSPHOPANTETHEINE"/>
    <property type="match status" value="3"/>
</dbReference>
<dbReference type="PROSITE" id="PS50075">
    <property type="entry name" value="CARRIER"/>
    <property type="match status" value="3"/>
</dbReference>
<comment type="caution">
    <text evidence="5">The sequence shown here is derived from an EMBL/GenBank/DDBJ whole genome shotgun (WGS) entry which is preliminary data.</text>
</comment>
<evidence type="ECO:0000259" key="4">
    <source>
        <dbReference type="PROSITE" id="PS50075"/>
    </source>
</evidence>
<dbReference type="CDD" id="cd05930">
    <property type="entry name" value="A_NRPS"/>
    <property type="match status" value="1"/>
</dbReference>
<keyword evidence="3" id="KW-0597">Phosphoprotein</keyword>
<organism evidence="5 6">
    <name type="scientific">Streptomyces yaanensis</name>
    <dbReference type="NCBI Taxonomy" id="1142239"/>
    <lineage>
        <taxon>Bacteria</taxon>
        <taxon>Bacillati</taxon>
        <taxon>Actinomycetota</taxon>
        <taxon>Actinomycetes</taxon>
        <taxon>Kitasatosporales</taxon>
        <taxon>Streptomycetaceae</taxon>
        <taxon>Streptomyces</taxon>
    </lineage>
</organism>
<dbReference type="EMBL" id="JBHRWR010000038">
    <property type="protein sequence ID" value="MFC3577540.1"/>
    <property type="molecule type" value="Genomic_DNA"/>
</dbReference>
<dbReference type="CDD" id="cd17646">
    <property type="entry name" value="A_NRPS_AB3403-like"/>
    <property type="match status" value="1"/>
</dbReference>
<dbReference type="Gene3D" id="1.10.1200.10">
    <property type="entry name" value="ACP-like"/>
    <property type="match status" value="2"/>
</dbReference>
<dbReference type="Proteomes" id="UP001595701">
    <property type="component" value="Unassembled WGS sequence"/>
</dbReference>
<dbReference type="PANTHER" id="PTHR45527:SF1">
    <property type="entry name" value="FATTY ACID SYNTHASE"/>
    <property type="match status" value="1"/>
</dbReference>
<dbReference type="RefSeq" id="WP_386276398.1">
    <property type="nucleotide sequence ID" value="NZ_JBHRWR010000038.1"/>
</dbReference>
<dbReference type="SUPFAM" id="SSF56801">
    <property type="entry name" value="Acetyl-CoA synthetase-like"/>
    <property type="match status" value="2"/>
</dbReference>
<dbReference type="Pfam" id="PF00668">
    <property type="entry name" value="Condensation"/>
    <property type="match status" value="2"/>
</dbReference>
<dbReference type="InterPro" id="IPR009081">
    <property type="entry name" value="PP-bd_ACP"/>
</dbReference>
<gene>
    <name evidence="5" type="ORF">ACFOZ0_30615</name>
</gene>
<dbReference type="SMART" id="SM00823">
    <property type="entry name" value="PKS_PP"/>
    <property type="match status" value="3"/>
</dbReference>
<dbReference type="InterPro" id="IPR000873">
    <property type="entry name" value="AMP-dep_synth/lig_dom"/>
</dbReference>
<evidence type="ECO:0000256" key="2">
    <source>
        <dbReference type="ARBA" id="ARBA00022450"/>
    </source>
</evidence>
<feature type="domain" description="Carrier" evidence="4">
    <location>
        <begin position="1055"/>
        <end position="1130"/>
    </location>
</feature>
<dbReference type="Pfam" id="PF00501">
    <property type="entry name" value="AMP-binding"/>
    <property type="match status" value="2"/>
</dbReference>